<dbReference type="InterPro" id="IPR001279">
    <property type="entry name" value="Metallo-B-lactamas"/>
</dbReference>
<feature type="region of interest" description="Disordered" evidence="1">
    <location>
        <begin position="346"/>
        <end position="380"/>
    </location>
</feature>
<sequence length="380" mass="39836">MNRSETRPLRTTISREGVVGNVQRSVLVVAVGLTVILAGCAGGVDFGTSADSSADSSTVDAAGDLEIHHIDVGQADSTLIVTPANETILIDTGDWRDDGQAVIDYLEAQGIERIDHLVATHGHADHIGGHPAVIEHFEEHGEGVGAAYDAGVAHTSATYENYLDAIEEYDVDLFQVVAGDRLPLESASADGSNATLEATVLNPPEERPNDGVDENSVVLSLAYGEFTYLTTGDIERTTEQRLIDAHGDALAADAYQAGHHGSSTSSSDPFLDAVDPDVAVISSALDSQYGHPHDEVLESLAERDIETYWTGVHGDTVLTVDDGGTDLSVATEREGPTDAAALLERKHGADDERADSAAVSPIASDPLSPAIDVTPARTVG</sequence>
<dbReference type="SUPFAM" id="SSF56281">
    <property type="entry name" value="Metallo-hydrolase/oxidoreductase"/>
    <property type="match status" value="1"/>
</dbReference>
<name>A0A3R7HZY4_9EURY</name>
<protein>
    <submittedName>
        <fullName evidence="3">Competence protein ComEC</fullName>
    </submittedName>
</protein>
<evidence type="ECO:0000256" key="1">
    <source>
        <dbReference type="SAM" id="MobiDB-lite"/>
    </source>
</evidence>
<dbReference type="EMBL" id="RAPO01000001">
    <property type="protein sequence ID" value="RKD97993.1"/>
    <property type="molecule type" value="Genomic_DNA"/>
</dbReference>
<accession>A0A3R7HZY4</accession>
<dbReference type="SMART" id="SM00849">
    <property type="entry name" value="Lactamase_B"/>
    <property type="match status" value="1"/>
</dbReference>
<dbReference type="Proteomes" id="UP000283805">
    <property type="component" value="Unassembled WGS sequence"/>
</dbReference>
<comment type="caution">
    <text evidence="3">The sequence shown here is derived from an EMBL/GenBank/DDBJ whole genome shotgun (WGS) entry which is preliminary data.</text>
</comment>
<proteinExistence type="predicted"/>
<keyword evidence="4" id="KW-1185">Reference proteome</keyword>
<dbReference type="InterPro" id="IPR052159">
    <property type="entry name" value="Competence_DNA_uptake"/>
</dbReference>
<dbReference type="Pfam" id="PF00753">
    <property type="entry name" value="Lactamase_B"/>
    <property type="match status" value="1"/>
</dbReference>
<dbReference type="PANTHER" id="PTHR30619">
    <property type="entry name" value="DNA INTERNALIZATION/COMPETENCE PROTEIN COMEC/REC2"/>
    <property type="match status" value="1"/>
</dbReference>
<dbReference type="InterPro" id="IPR036866">
    <property type="entry name" value="RibonucZ/Hydroxyglut_hydro"/>
</dbReference>
<dbReference type="PANTHER" id="PTHR30619:SF1">
    <property type="entry name" value="RECOMBINATION PROTEIN 2"/>
    <property type="match status" value="1"/>
</dbReference>
<evidence type="ECO:0000313" key="4">
    <source>
        <dbReference type="Proteomes" id="UP000283805"/>
    </source>
</evidence>
<feature type="compositionally biased region" description="Basic and acidic residues" evidence="1">
    <location>
        <begin position="346"/>
        <end position="355"/>
    </location>
</feature>
<dbReference type="AlphaFoldDB" id="A0A3R7HZY4"/>
<evidence type="ECO:0000259" key="2">
    <source>
        <dbReference type="SMART" id="SM00849"/>
    </source>
</evidence>
<organism evidence="3 4">
    <name type="scientific">Halopiger aswanensis</name>
    <dbReference type="NCBI Taxonomy" id="148449"/>
    <lineage>
        <taxon>Archaea</taxon>
        <taxon>Methanobacteriati</taxon>
        <taxon>Methanobacteriota</taxon>
        <taxon>Stenosarchaea group</taxon>
        <taxon>Halobacteria</taxon>
        <taxon>Halobacteriales</taxon>
        <taxon>Natrialbaceae</taxon>
        <taxon>Halopiger</taxon>
    </lineage>
</organism>
<reference evidence="3 4" key="1">
    <citation type="submission" date="2018-09" db="EMBL/GenBank/DDBJ databases">
        <title>Genomic Encyclopedia of Archaeal and Bacterial Type Strains, Phase II (KMG-II): from individual species to whole genera.</title>
        <authorList>
            <person name="Goeker M."/>
        </authorList>
    </citation>
    <scope>NUCLEOTIDE SEQUENCE [LARGE SCALE GENOMIC DNA]</scope>
    <source>
        <strain evidence="3 4">DSM 13151</strain>
    </source>
</reference>
<evidence type="ECO:0000313" key="3">
    <source>
        <dbReference type="EMBL" id="RKD97993.1"/>
    </source>
</evidence>
<feature type="domain" description="Metallo-beta-lactamase" evidence="2">
    <location>
        <begin position="74"/>
        <end position="285"/>
    </location>
</feature>
<gene>
    <name evidence="3" type="ORF">ATJ93_0992</name>
</gene>
<dbReference type="CDD" id="cd07731">
    <property type="entry name" value="ComA-like_MBL-fold"/>
    <property type="match status" value="1"/>
</dbReference>
<dbReference type="Gene3D" id="3.60.15.10">
    <property type="entry name" value="Ribonuclease Z/Hydroxyacylglutathione hydrolase-like"/>
    <property type="match status" value="1"/>
</dbReference>
<dbReference type="InterPro" id="IPR035681">
    <property type="entry name" value="ComA-like_MBL"/>
</dbReference>